<sequence>MHVAVCFSEPNEHFAIEQRKLFMPFDMLNAR</sequence>
<protein>
    <submittedName>
        <fullName evidence="1">Uncharacterized protein</fullName>
    </submittedName>
</protein>
<evidence type="ECO:0000313" key="1">
    <source>
        <dbReference type="EMBL" id="SOD61632.1"/>
    </source>
</evidence>
<accession>A0A286DSI1</accession>
<dbReference type="Proteomes" id="UP000219271">
    <property type="component" value="Unassembled WGS sequence"/>
</dbReference>
<name>A0A286DSI1_9GAMM</name>
<reference evidence="2" key="1">
    <citation type="submission" date="2017-09" db="EMBL/GenBank/DDBJ databases">
        <authorList>
            <person name="Varghese N."/>
            <person name="Submissions S."/>
        </authorList>
    </citation>
    <scope>NUCLEOTIDE SEQUENCE [LARGE SCALE GENOMIC DNA]</scope>
    <source>
        <strain evidence="2">JKS000234</strain>
    </source>
</reference>
<gene>
    <name evidence="1" type="ORF">SAMN06273570_5219</name>
</gene>
<keyword evidence="2" id="KW-1185">Reference proteome</keyword>
<dbReference type="AlphaFoldDB" id="A0A286DSI1"/>
<evidence type="ECO:0000313" key="2">
    <source>
        <dbReference type="Proteomes" id="UP000219271"/>
    </source>
</evidence>
<organism evidence="1 2">
    <name type="scientific">Candidatus Pantoea floridensis</name>
    <dbReference type="NCBI Taxonomy" id="1938870"/>
    <lineage>
        <taxon>Bacteria</taxon>
        <taxon>Pseudomonadati</taxon>
        <taxon>Pseudomonadota</taxon>
        <taxon>Gammaproteobacteria</taxon>
        <taxon>Enterobacterales</taxon>
        <taxon>Erwiniaceae</taxon>
        <taxon>Pantoea</taxon>
    </lineage>
</organism>
<dbReference type="EMBL" id="OCMY01000005">
    <property type="protein sequence ID" value="SOD61632.1"/>
    <property type="molecule type" value="Genomic_DNA"/>
</dbReference>
<proteinExistence type="predicted"/>